<feature type="domain" description="Major facilitator superfamily (MFS) profile" evidence="8">
    <location>
        <begin position="5"/>
        <end position="433"/>
    </location>
</feature>
<dbReference type="GO" id="GO:0005975">
    <property type="term" value="P:carbohydrate metabolic process"/>
    <property type="evidence" value="ECO:0007669"/>
    <property type="project" value="InterPro"/>
</dbReference>
<evidence type="ECO:0000256" key="1">
    <source>
        <dbReference type="ARBA" id="ARBA00004651"/>
    </source>
</evidence>
<feature type="transmembrane region" description="Helical" evidence="7">
    <location>
        <begin position="407"/>
        <end position="429"/>
    </location>
</feature>
<accession>A0A9D9GUG1</accession>
<proteinExistence type="inferred from homology"/>
<feature type="transmembrane region" description="Helical" evidence="7">
    <location>
        <begin position="301"/>
        <end position="320"/>
    </location>
</feature>
<dbReference type="Pfam" id="PF07690">
    <property type="entry name" value="MFS_1"/>
    <property type="match status" value="1"/>
</dbReference>
<reference evidence="9" key="1">
    <citation type="submission" date="2020-10" db="EMBL/GenBank/DDBJ databases">
        <authorList>
            <person name="Gilroy R."/>
        </authorList>
    </citation>
    <scope>NUCLEOTIDE SEQUENCE</scope>
    <source>
        <strain evidence="9">11159</strain>
    </source>
</reference>
<evidence type="ECO:0000256" key="5">
    <source>
        <dbReference type="ARBA" id="ARBA00022989"/>
    </source>
</evidence>
<keyword evidence="3" id="KW-0813">Transport</keyword>
<dbReference type="InterPro" id="IPR008979">
    <property type="entry name" value="Galactose-bd-like_sf"/>
</dbReference>
<comment type="similarity">
    <text evidence="2">Belongs to the glycosyl hydrolase 2 family.</text>
</comment>
<dbReference type="SUPFAM" id="SSF103473">
    <property type="entry name" value="MFS general substrate transporter"/>
    <property type="match status" value="1"/>
</dbReference>
<feature type="transmembrane region" description="Helical" evidence="7">
    <location>
        <begin position="271"/>
        <end position="294"/>
    </location>
</feature>
<dbReference type="GO" id="GO:0004553">
    <property type="term" value="F:hydrolase activity, hydrolyzing O-glycosyl compounds"/>
    <property type="evidence" value="ECO:0007669"/>
    <property type="project" value="InterPro"/>
</dbReference>
<organism evidence="9 10">
    <name type="scientific">Candidatus Onthovivens merdipullorum</name>
    <dbReference type="NCBI Taxonomy" id="2840889"/>
    <lineage>
        <taxon>Bacteria</taxon>
        <taxon>Bacillati</taxon>
        <taxon>Bacillota</taxon>
        <taxon>Bacilli</taxon>
        <taxon>Bacillales</taxon>
        <taxon>Candidatus Onthovivens</taxon>
    </lineage>
</organism>
<dbReference type="Gene3D" id="1.20.1250.20">
    <property type="entry name" value="MFS general substrate transporter like domains"/>
    <property type="match status" value="2"/>
</dbReference>
<feature type="transmembrane region" description="Helical" evidence="7">
    <location>
        <begin position="368"/>
        <end position="387"/>
    </location>
</feature>
<dbReference type="PANTHER" id="PTHR42732">
    <property type="entry name" value="BETA-GALACTOSIDASE"/>
    <property type="match status" value="1"/>
</dbReference>
<comment type="caution">
    <text evidence="9">The sequence shown here is derived from an EMBL/GenBank/DDBJ whole genome shotgun (WGS) entry which is preliminary data.</text>
</comment>
<sequence>MNKKISIKSWISFIIIGLAGQLAWAVENMYLNSFIFYLDDGGNYLSLISLTVALSAVTACLTTILIGALTDYLGKRKIFIISGYILWGISTAAFGLINVDNVHALFPIANAGFLSGVFVVVLDCVMTFFGSSANDASFNSYVTKVVSKENRGKVEGVLSVLPLFAMLIIFVGLNNLTQLETPRWDLFFYIIGGVVFLVGILSIFLLPKEPKEERKKGYFSQVLEGFKLKTIKNNKKLYIVLIAYLIYCVATQVFFPYLMVYFEHNLEFSGINFSIVLGCVLILGSILSILFGFLSDRHNKLIMLIPLSLIYMAGLLLVYFVNPGNLAFAIIAGTIMMFGYISMTSLLNSIVRDNIPKGEEGSFMGIRMIFVVMLPMVTGPFIGEALSENFSDKFYTDLGQTKPLPSAYIWLVALAIMVLIFIPLTYLIYKDKKDKKNKNLGILIKGNKHNEEVPLSEYPRPSFVRDSYLCLNGEWDIVINKSNDLNVKYDKKCIVPYAIESPLSGVSHLLEVDEYIHYRKLVKLPEKFKKDRLVLHFDGIDQISKIYINSIHISTHIGGYTPIVLDITPFIKTNEFVLEVICKDETNRSSLTRGKQKLSRGGVWYTSSSGIYKPVWLESTSDEFIIESKFTPLINENSLKVFIKTNKDGIAHLKFDRYEFDVETNKEVVLKDLSLPLWEIDDPKLIDVEIRFNKDIVNTYFGYRDIKIEGSNLYLNNKKIFINGLLDQGYYKEGNLTPKSYEDYLFDISKVKELGFNTLRVHIKEECDTFYYYCDANGLLVIQDIPNGGSDYKFWTITKGGVFPFLKKENDKDYKKFSREETESKNEYKEVLNSIINRLYNHPSIIMYTLFNEGWGQFDSYEIYLMAKEIDNSRIYDVASGWYDNGFNEIRSIHSYFYPLKISKTLQKPVIFTEFGGYSYTIKDHFFGLKKFGYRIYNKKEKYEQAYSKLYMKKILPLIKKGLNGVIYTELNDIEDETNGIFTYDRILKINEDVIKHINSKIDETFNS</sequence>
<evidence type="ECO:0000256" key="7">
    <source>
        <dbReference type="SAM" id="Phobius"/>
    </source>
</evidence>
<evidence type="ECO:0000256" key="4">
    <source>
        <dbReference type="ARBA" id="ARBA00022692"/>
    </source>
</evidence>
<dbReference type="Gene3D" id="2.60.120.260">
    <property type="entry name" value="Galactose-binding domain-like"/>
    <property type="match status" value="1"/>
</dbReference>
<dbReference type="InterPro" id="IPR017853">
    <property type="entry name" value="GH"/>
</dbReference>
<evidence type="ECO:0000259" key="8">
    <source>
        <dbReference type="PROSITE" id="PS50850"/>
    </source>
</evidence>
<dbReference type="AlphaFoldDB" id="A0A9D9GUG1"/>
<dbReference type="GO" id="GO:0005886">
    <property type="term" value="C:plasma membrane"/>
    <property type="evidence" value="ECO:0007669"/>
    <property type="project" value="UniProtKB-SubCell"/>
</dbReference>
<dbReference type="GO" id="GO:0022857">
    <property type="term" value="F:transmembrane transporter activity"/>
    <property type="evidence" value="ECO:0007669"/>
    <property type="project" value="InterPro"/>
</dbReference>
<feature type="transmembrane region" description="Helical" evidence="7">
    <location>
        <begin position="326"/>
        <end position="347"/>
    </location>
</feature>
<dbReference type="InterPro" id="IPR011701">
    <property type="entry name" value="MFS"/>
</dbReference>
<dbReference type="EMBL" id="JADIMY010000078">
    <property type="protein sequence ID" value="MBO8427685.1"/>
    <property type="molecule type" value="Genomic_DNA"/>
</dbReference>
<dbReference type="InterPro" id="IPR036259">
    <property type="entry name" value="MFS_trans_sf"/>
</dbReference>
<dbReference type="PROSITE" id="PS50850">
    <property type="entry name" value="MFS"/>
    <property type="match status" value="1"/>
</dbReference>
<dbReference type="InterPro" id="IPR006103">
    <property type="entry name" value="Glyco_hydro_2_cat"/>
</dbReference>
<gene>
    <name evidence="9" type="ORF">IAC58_03935</name>
</gene>
<feature type="transmembrane region" description="Helical" evidence="7">
    <location>
        <begin position="154"/>
        <end position="174"/>
    </location>
</feature>
<feature type="transmembrane region" description="Helical" evidence="7">
    <location>
        <begin position="186"/>
        <end position="206"/>
    </location>
</feature>
<evidence type="ECO:0000313" key="10">
    <source>
        <dbReference type="Proteomes" id="UP000823613"/>
    </source>
</evidence>
<protein>
    <submittedName>
        <fullName evidence="9">MFS transporter</fullName>
    </submittedName>
</protein>
<keyword evidence="4 7" id="KW-0812">Transmembrane</keyword>
<comment type="subcellular location">
    <subcellularLocation>
        <location evidence="1">Cell membrane</location>
        <topology evidence="1">Multi-pass membrane protein</topology>
    </subcellularLocation>
</comment>
<feature type="transmembrane region" description="Helical" evidence="7">
    <location>
        <begin position="44"/>
        <end position="66"/>
    </location>
</feature>
<name>A0A9D9GUG1_9BACL</name>
<dbReference type="Proteomes" id="UP000823613">
    <property type="component" value="Unassembled WGS sequence"/>
</dbReference>
<evidence type="ECO:0000256" key="2">
    <source>
        <dbReference type="ARBA" id="ARBA00007401"/>
    </source>
</evidence>
<evidence type="ECO:0000256" key="6">
    <source>
        <dbReference type="ARBA" id="ARBA00023136"/>
    </source>
</evidence>
<dbReference type="PANTHER" id="PTHR42732:SF2">
    <property type="entry name" value="BETA-MANNOSIDASE"/>
    <property type="match status" value="1"/>
</dbReference>
<keyword evidence="5 7" id="KW-1133">Transmembrane helix</keyword>
<feature type="transmembrane region" description="Helical" evidence="7">
    <location>
        <begin position="78"/>
        <end position="99"/>
    </location>
</feature>
<feature type="transmembrane region" description="Helical" evidence="7">
    <location>
        <begin position="237"/>
        <end position="259"/>
    </location>
</feature>
<dbReference type="InterPro" id="IPR020846">
    <property type="entry name" value="MFS_dom"/>
</dbReference>
<dbReference type="SUPFAM" id="SSF51445">
    <property type="entry name" value="(Trans)glycosidases"/>
    <property type="match status" value="1"/>
</dbReference>
<dbReference type="InterPro" id="IPR006104">
    <property type="entry name" value="Glyco_hydro_2_N"/>
</dbReference>
<reference evidence="9" key="2">
    <citation type="journal article" date="2021" name="PeerJ">
        <title>Extensive microbial diversity within the chicken gut microbiome revealed by metagenomics and culture.</title>
        <authorList>
            <person name="Gilroy R."/>
            <person name="Ravi A."/>
            <person name="Getino M."/>
            <person name="Pursley I."/>
            <person name="Horton D.L."/>
            <person name="Alikhan N.F."/>
            <person name="Baker D."/>
            <person name="Gharbi K."/>
            <person name="Hall N."/>
            <person name="Watson M."/>
            <person name="Adriaenssens E.M."/>
            <person name="Foster-Nyarko E."/>
            <person name="Jarju S."/>
            <person name="Secka A."/>
            <person name="Antonio M."/>
            <person name="Oren A."/>
            <person name="Chaudhuri R.R."/>
            <person name="La Ragione R."/>
            <person name="Hildebrand F."/>
            <person name="Pallen M.J."/>
        </authorList>
    </citation>
    <scope>NUCLEOTIDE SEQUENCE</scope>
    <source>
        <strain evidence="9">11159</strain>
    </source>
</reference>
<evidence type="ECO:0000313" key="9">
    <source>
        <dbReference type="EMBL" id="MBO8427685.1"/>
    </source>
</evidence>
<evidence type="ECO:0000256" key="3">
    <source>
        <dbReference type="ARBA" id="ARBA00022448"/>
    </source>
</evidence>
<dbReference type="Pfam" id="PF02837">
    <property type="entry name" value="Glyco_hydro_2_N"/>
    <property type="match status" value="1"/>
</dbReference>
<dbReference type="Gene3D" id="3.20.20.80">
    <property type="entry name" value="Glycosidases"/>
    <property type="match status" value="1"/>
</dbReference>
<dbReference type="SUPFAM" id="SSF49785">
    <property type="entry name" value="Galactose-binding domain-like"/>
    <property type="match status" value="1"/>
</dbReference>
<dbReference type="Pfam" id="PF02836">
    <property type="entry name" value="Glyco_hydro_2_C"/>
    <property type="match status" value="1"/>
</dbReference>
<dbReference type="InterPro" id="IPR051913">
    <property type="entry name" value="GH2_Domain-Containing"/>
</dbReference>
<feature type="transmembrane region" description="Helical" evidence="7">
    <location>
        <begin position="111"/>
        <end position="133"/>
    </location>
</feature>
<keyword evidence="6 7" id="KW-0472">Membrane</keyword>